<evidence type="ECO:0000313" key="3">
    <source>
        <dbReference type="EMBL" id="TMI79668.1"/>
    </source>
</evidence>
<dbReference type="AlphaFoldDB" id="A0A537J7Y9"/>
<accession>A0A537J7Y9</accession>
<comment type="similarity">
    <text evidence="1 2">Belongs to the phD/YefM antitoxin family.</text>
</comment>
<comment type="function">
    <text evidence="2">Antitoxin component of a type II toxin-antitoxin (TA) system.</text>
</comment>
<proteinExistence type="inferred from homology"/>
<dbReference type="InterPro" id="IPR006442">
    <property type="entry name" value="Antitoxin_Phd/YefM"/>
</dbReference>
<dbReference type="NCBIfam" id="TIGR01552">
    <property type="entry name" value="phd_fam"/>
    <property type="match status" value="1"/>
</dbReference>
<evidence type="ECO:0000256" key="2">
    <source>
        <dbReference type="RuleBase" id="RU362080"/>
    </source>
</evidence>
<dbReference type="Pfam" id="PF02604">
    <property type="entry name" value="PhdYeFM_antitox"/>
    <property type="match status" value="1"/>
</dbReference>
<dbReference type="InterPro" id="IPR036165">
    <property type="entry name" value="YefM-like_sf"/>
</dbReference>
<gene>
    <name evidence="3" type="ORF">E6H04_10165</name>
</gene>
<organism evidence="3 4">
    <name type="scientific">Candidatus Segetimicrobium genomatis</name>
    <dbReference type="NCBI Taxonomy" id="2569760"/>
    <lineage>
        <taxon>Bacteria</taxon>
        <taxon>Bacillati</taxon>
        <taxon>Candidatus Sysuimicrobiota</taxon>
        <taxon>Candidatus Sysuimicrobiia</taxon>
        <taxon>Candidatus Sysuimicrobiales</taxon>
        <taxon>Candidatus Segetimicrobiaceae</taxon>
        <taxon>Candidatus Segetimicrobium</taxon>
    </lineage>
</organism>
<evidence type="ECO:0000313" key="4">
    <source>
        <dbReference type="Proteomes" id="UP000320048"/>
    </source>
</evidence>
<dbReference type="Proteomes" id="UP000320048">
    <property type="component" value="Unassembled WGS sequence"/>
</dbReference>
<dbReference type="SUPFAM" id="SSF143120">
    <property type="entry name" value="YefM-like"/>
    <property type="match status" value="1"/>
</dbReference>
<comment type="caution">
    <text evidence="3">The sequence shown here is derived from an EMBL/GenBank/DDBJ whole genome shotgun (WGS) entry which is preliminary data.</text>
</comment>
<name>A0A537J7Y9_9BACT</name>
<dbReference type="EMBL" id="VBAO01000267">
    <property type="protein sequence ID" value="TMI79668.1"/>
    <property type="molecule type" value="Genomic_DNA"/>
</dbReference>
<evidence type="ECO:0000256" key="1">
    <source>
        <dbReference type="ARBA" id="ARBA00009981"/>
    </source>
</evidence>
<protein>
    <recommendedName>
        <fullName evidence="2">Antitoxin</fullName>
    </recommendedName>
</protein>
<dbReference type="Gene3D" id="3.40.1620.10">
    <property type="entry name" value="YefM-like domain"/>
    <property type="match status" value="1"/>
</dbReference>
<sequence length="88" mass="10040">MRKVPLHAAKDDLSRYLRDAEKEEIVITRHGKPAGVLIGFSSEEDWFEYRLEHDPRFLRRIAQARRSIAAGKGIKLGEVDLSDRVVGP</sequence>
<reference evidence="3 4" key="1">
    <citation type="journal article" date="2019" name="Nat. Microbiol.">
        <title>Mediterranean grassland soil C-N compound turnover is dependent on rainfall and depth, and is mediated by genomically divergent microorganisms.</title>
        <authorList>
            <person name="Diamond S."/>
            <person name="Andeer P.F."/>
            <person name="Li Z."/>
            <person name="Crits-Christoph A."/>
            <person name="Burstein D."/>
            <person name="Anantharaman K."/>
            <person name="Lane K.R."/>
            <person name="Thomas B.C."/>
            <person name="Pan C."/>
            <person name="Northen T.R."/>
            <person name="Banfield J.F."/>
        </authorList>
    </citation>
    <scope>NUCLEOTIDE SEQUENCE [LARGE SCALE GENOMIC DNA]</scope>
    <source>
        <strain evidence="3">NP_7</strain>
    </source>
</reference>